<evidence type="ECO:0000256" key="7">
    <source>
        <dbReference type="ARBA" id="ARBA00023326"/>
    </source>
</evidence>
<comment type="caution">
    <text evidence="8">The sequence shown here is derived from an EMBL/GenBank/DDBJ whole genome shotgun (WGS) entry which is preliminary data.</text>
</comment>
<keyword evidence="7" id="KW-0624">Polysaccharide degradation</keyword>
<reference evidence="8 9" key="1">
    <citation type="submission" date="2024-12" db="EMBL/GenBank/DDBJ databases">
        <authorList>
            <person name="Lee Y."/>
        </authorList>
    </citation>
    <scope>NUCLEOTIDE SEQUENCE [LARGE SCALE GENOMIC DNA]</scope>
    <source>
        <strain evidence="8 9">03SUJ4</strain>
    </source>
</reference>
<dbReference type="InterPro" id="IPR002037">
    <property type="entry name" value="Glyco_hydro_8"/>
</dbReference>
<dbReference type="Proteomes" id="UP001634747">
    <property type="component" value="Unassembled WGS sequence"/>
</dbReference>
<dbReference type="SUPFAM" id="SSF48208">
    <property type="entry name" value="Six-hairpin glycosidases"/>
    <property type="match status" value="1"/>
</dbReference>
<dbReference type="NCBIfam" id="NF008305">
    <property type="entry name" value="PRK11097.1"/>
    <property type="match status" value="1"/>
</dbReference>
<evidence type="ECO:0000256" key="3">
    <source>
        <dbReference type="ARBA" id="ARBA00012601"/>
    </source>
</evidence>
<dbReference type="EMBL" id="JBJYXY010000001">
    <property type="protein sequence ID" value="MFN2975772.1"/>
    <property type="molecule type" value="Genomic_DNA"/>
</dbReference>
<dbReference type="Gene3D" id="1.50.10.10">
    <property type="match status" value="1"/>
</dbReference>
<evidence type="ECO:0000256" key="6">
    <source>
        <dbReference type="ARBA" id="ARBA00023295"/>
    </source>
</evidence>
<protein>
    <recommendedName>
        <fullName evidence="3">cellulase</fullName>
        <ecNumber evidence="3">3.2.1.4</ecNumber>
    </recommendedName>
</protein>
<dbReference type="InterPro" id="IPR008928">
    <property type="entry name" value="6-hairpin_glycosidase_sf"/>
</dbReference>
<keyword evidence="7" id="KW-0119">Carbohydrate metabolism</keyword>
<name>A0ABW9KL10_9BACT</name>
<sequence>MADEIAVTTTATGPASEAWVLRQPREQRRSRVKAERGGGVRRKWSQVVALLLPVVAGLVSFQAGCRAEQQWPLWQHYRERFLDSSGRIIDHSGGDKTTSEGQAYGMFFALVVNDRKSFDQMLRWTEDNLAGGDLTARLPAWKWGKAEDGSWRQLDSNSAADADLWLAYDCLEAGRLWNDDRLTKLGLVLADRMSHSEISLIPGLGTVLIPGPTGFHPSPDKWVLNPSYMPPQVVARLRQQLPGGPWSSVLEDLPVVLSQGAPSGFAMDWVAGDAGGVHPSSSPDVLAQGKAGTPALGSYDAIRVYLWLGIADRDTPGVSDSLQAMPGMAHYLAGNATPPASVDNSGSVVEANSPVGFSAAVYPYLLAMGEQKAAKSQMDRVDATLDSATGLYGHNGDYYDQNLVLFAQGWKEGRFRFDRNGRLKLKWR</sequence>
<dbReference type="GO" id="GO:0008810">
    <property type="term" value="F:cellulase activity"/>
    <property type="evidence" value="ECO:0007669"/>
    <property type="project" value="UniProtKB-EC"/>
</dbReference>
<accession>A0ABW9KL10</accession>
<evidence type="ECO:0000256" key="2">
    <source>
        <dbReference type="ARBA" id="ARBA00009209"/>
    </source>
</evidence>
<keyword evidence="9" id="KW-1185">Reference proteome</keyword>
<evidence type="ECO:0000313" key="9">
    <source>
        <dbReference type="Proteomes" id="UP001634747"/>
    </source>
</evidence>
<organism evidence="8 9">
    <name type="scientific">Terriglobus aquaticus</name>
    <dbReference type="NCBI Taxonomy" id="940139"/>
    <lineage>
        <taxon>Bacteria</taxon>
        <taxon>Pseudomonadati</taxon>
        <taxon>Acidobacteriota</taxon>
        <taxon>Terriglobia</taxon>
        <taxon>Terriglobales</taxon>
        <taxon>Acidobacteriaceae</taxon>
        <taxon>Terriglobus</taxon>
    </lineage>
</organism>
<comment type="similarity">
    <text evidence="2">Belongs to the glycosyl hydrolase 8 (cellulase D) family.</text>
</comment>
<comment type="catalytic activity">
    <reaction evidence="1">
        <text>Endohydrolysis of (1-&gt;4)-beta-D-glucosidic linkages in cellulose, lichenin and cereal beta-D-glucans.</text>
        <dbReference type="EC" id="3.2.1.4"/>
    </reaction>
</comment>
<dbReference type="PRINTS" id="PR00735">
    <property type="entry name" value="GLHYDRLASE8"/>
</dbReference>
<evidence type="ECO:0000256" key="4">
    <source>
        <dbReference type="ARBA" id="ARBA00022801"/>
    </source>
</evidence>
<gene>
    <name evidence="8" type="primary">bcsZ</name>
    <name evidence="8" type="ORF">ACK2TP_08360</name>
</gene>
<dbReference type="EC" id="3.2.1.4" evidence="3"/>
<evidence type="ECO:0000313" key="8">
    <source>
        <dbReference type="EMBL" id="MFN2975772.1"/>
    </source>
</evidence>
<evidence type="ECO:0000256" key="5">
    <source>
        <dbReference type="ARBA" id="ARBA00023001"/>
    </source>
</evidence>
<keyword evidence="5" id="KW-0136">Cellulose degradation</keyword>
<dbReference type="RefSeq" id="WP_263412716.1">
    <property type="nucleotide sequence ID" value="NZ_BAABBH010000001.1"/>
</dbReference>
<keyword evidence="6 8" id="KW-0326">Glycosidase</keyword>
<dbReference type="InterPro" id="IPR012341">
    <property type="entry name" value="6hp_glycosidase-like_sf"/>
</dbReference>
<proteinExistence type="inferred from homology"/>
<keyword evidence="4 8" id="KW-0378">Hydrolase</keyword>
<evidence type="ECO:0000256" key="1">
    <source>
        <dbReference type="ARBA" id="ARBA00000966"/>
    </source>
</evidence>
<dbReference type="Pfam" id="PF01270">
    <property type="entry name" value="Glyco_hydro_8"/>
    <property type="match status" value="1"/>
</dbReference>